<feature type="domain" description="BEACH" evidence="3">
    <location>
        <begin position="2125"/>
        <end position="2414"/>
    </location>
</feature>
<feature type="compositionally biased region" description="Basic residues" evidence="2">
    <location>
        <begin position="1630"/>
        <end position="1639"/>
    </location>
</feature>
<dbReference type="SUPFAM" id="SSF49899">
    <property type="entry name" value="Concanavalin A-like lectins/glucanases"/>
    <property type="match status" value="1"/>
</dbReference>
<reference evidence="4 5" key="1">
    <citation type="submission" date="2024-04" db="EMBL/GenBank/DDBJ databases">
        <title>Tritrichomonas musculus Genome.</title>
        <authorList>
            <person name="Alves-Ferreira E."/>
            <person name="Grigg M."/>
            <person name="Lorenzi H."/>
            <person name="Galac M."/>
        </authorList>
    </citation>
    <scope>NUCLEOTIDE SEQUENCE [LARGE SCALE GENOMIC DNA]</scope>
    <source>
        <strain evidence="4 5">EAF2021</strain>
    </source>
</reference>
<name>A0ABR2K3H8_9EUKA</name>
<dbReference type="SUPFAM" id="SSF48371">
    <property type="entry name" value="ARM repeat"/>
    <property type="match status" value="1"/>
</dbReference>
<dbReference type="EMBL" id="JAPFFF010000007">
    <property type="protein sequence ID" value="KAK8885462.1"/>
    <property type="molecule type" value="Genomic_DNA"/>
</dbReference>
<accession>A0ABR2K3H8</accession>
<feature type="region of interest" description="Disordered" evidence="2">
    <location>
        <begin position="1582"/>
        <end position="1643"/>
    </location>
</feature>
<dbReference type="Pfam" id="PF15787">
    <property type="entry name" value="DUF4704"/>
    <property type="match status" value="1"/>
</dbReference>
<dbReference type="SMART" id="SM01026">
    <property type="entry name" value="Beach"/>
    <property type="match status" value="1"/>
</dbReference>
<dbReference type="Gene3D" id="1.10.1540.10">
    <property type="entry name" value="BEACH domain"/>
    <property type="match status" value="1"/>
</dbReference>
<dbReference type="SUPFAM" id="SSF50729">
    <property type="entry name" value="PH domain-like"/>
    <property type="match status" value="1"/>
</dbReference>
<dbReference type="SUPFAM" id="SSF50978">
    <property type="entry name" value="WD40 repeat-like"/>
    <property type="match status" value="1"/>
</dbReference>
<dbReference type="Gene3D" id="2.130.10.10">
    <property type="entry name" value="YVTN repeat-like/Quinoprotein amine dehydrogenase"/>
    <property type="match status" value="1"/>
</dbReference>
<dbReference type="InterPro" id="IPR031570">
    <property type="entry name" value="NBEA/BDCP_DUF4704"/>
</dbReference>
<keyword evidence="1" id="KW-0853">WD repeat</keyword>
<evidence type="ECO:0000313" key="5">
    <source>
        <dbReference type="Proteomes" id="UP001470230"/>
    </source>
</evidence>
<dbReference type="InterPro" id="IPR015943">
    <property type="entry name" value="WD40/YVTN_repeat-like_dom_sf"/>
</dbReference>
<dbReference type="Proteomes" id="UP001470230">
    <property type="component" value="Unassembled WGS sequence"/>
</dbReference>
<dbReference type="InterPro" id="IPR036372">
    <property type="entry name" value="BEACH_dom_sf"/>
</dbReference>
<gene>
    <name evidence="4" type="ORF">M9Y10_040910</name>
</gene>
<comment type="caution">
    <text evidence="4">The sequence shown here is derived from an EMBL/GenBank/DDBJ whole genome shotgun (WGS) entry which is preliminary data.</text>
</comment>
<dbReference type="InterPro" id="IPR036322">
    <property type="entry name" value="WD40_repeat_dom_sf"/>
</dbReference>
<dbReference type="InterPro" id="IPR013320">
    <property type="entry name" value="ConA-like_dom_sf"/>
</dbReference>
<dbReference type="Pfam" id="PF02138">
    <property type="entry name" value="Beach"/>
    <property type="match status" value="1"/>
</dbReference>
<dbReference type="SUPFAM" id="SSF81837">
    <property type="entry name" value="BEACH domain"/>
    <property type="match status" value="1"/>
</dbReference>
<evidence type="ECO:0000259" key="3">
    <source>
        <dbReference type="PROSITE" id="PS50197"/>
    </source>
</evidence>
<keyword evidence="5" id="KW-1185">Reference proteome</keyword>
<dbReference type="InterPro" id="IPR050865">
    <property type="entry name" value="BEACH_Domain"/>
</dbReference>
<dbReference type="CDD" id="cd06071">
    <property type="entry name" value="Beach"/>
    <property type="match status" value="1"/>
</dbReference>
<sequence>MQEILSTNKICSLILASKSPSLGKENIQTNNTNGKQTISQKLLTDHISSSQLRNIQKQLQTEKSFSEILSPYRQLIAFNIPELFLNRFNTKNIKYDNTTIQYDFLVLMNSYIHVCMDFERLDFDKSISILHSLNNFRLNFLGNSNKKQCHIITSAFYHLYMCCLAQFNSNNNSMERLVPIVTEFFIQPSLLFIESPQGSHIYKIQNEQVFEMLSETIKVIVKPNERLFNPLTAQFVSLIDSLVLQIGKNFPIQYLKSILQMSSGAISGLDSTALVFLSHISNIIDSDSISSYLTLLPFSILSYIENYNNDNKPIIEIKYPRNTPVQCMNKTSYFYPENSFIKSVFVDSIDLSNYIAFPDLIPIDNILPKEILIKISLIGKVAVSNINLTNSFIQNIPKVFQAFNHSAHALDAYASLLVLIKEIEENVKFQISIPIDLILNQVCFNPLITVFSFTKNSKTDNLEYQSSWKIINTLRSITVDLIVKQGVNQMQTVLYNTMLYPEMFAEIIHRFLNVQGLLKVEKKDISLLSQTIMSPMIYYQHFANNEGEESEEEKEEIESIRQARLSIIFFLNNLLSQPELASQFFEDQFFVESLLSHLYEKPVRPSVIAHLTNYLTQKEAIQNTLVINQIVLIAKNSIKELNILDSISLLNNLLSVINKAILMNSSFMPLFKPIIPDLCKGVVNLQKHEDSDNLLYNIIQFLTLTATNNSITNPHLNALEKAIMNIFEDGPNPTLFGKIVQLIAGQSLSSLHPSFTIRNPKALRLLVAVFKSSPILPDAFSFIAKLFQHSIKNCEEAHRGEFDIYLMNFLDQYRNDDTFPITTFASALSLFMLISTNISSVSVVHSFISLLSPIDGRIIPHFQKLLVKSLSSMIPTLHKRPLSSLPLSSKTKFTFKGLKGEMFQGGFTFSFWIFINSENPNYVQQIISIEDIAGKRYAINITSANIQILFEDTEKQYWAKNDEKVPLHKWCFVSVTAEESALNDQLLVMVQINGQSERNLYFPRIFLQQGILRGSIGGISAKSADIENPSLLGSVGVFKPLDNDDLSRLYELGPCVESMTSVKPLAFFVPHEHSGILSLKENSIHDFVDAESKVTILTDSVRYFHYIPFCDVLISKCGINTILPLFAQLGMKFSNGENFTNLASISIEILQNMLSLSEKAQHNFYECDGFLILNHLLMKADDSILSYSIYNQFFNLFNEISDVHLKKQIFDVILMNVGLWMKCDAENHRRILRHWSKSLVPTFNEIAIQVRSFSWMLSALRAYYWYNPIETNIAINEKRCRNQASFNVKDCRNSIMNIAEFISSVKFDDDDFVDLISHILTCTDHEQIVDLLSLLSKLIRDHKEIFLNLSHSTKLVPLLQYLLNISNVPVISSALSTICDAHYYQIFNEFPIDIHIDIILHNIVPQMANKAMLKNLIELAEKIPESFPICSWVAMNIGDEGIRAMLKKLKPNVNFTKSEFWSFYAVVGLYKGDQKLRRYLSRFLIKCSMNGTMESLIASIEVIGRALEENSDAIKHTLLLEYGKLIKRESLKTTDNYFALVKHYLFFRLDNYSSPALQELYENSPFVDSSLDILDSFESSPLSPIASPTKPKRSRNNMQPRSPQSKLPKPLNSPSPSPKKSGNRRANNRDRRRSSRHSLHPNAILCSETEEDYNSPLLAQRALACLNPISQISQTNESFKARRTSLFTVGRKPVENDSVNNSPDNKMAKIELMPADLDDKIKSVAQQEFKYSFGIRMNRKQEWLDFDLAEQAFDLYLENKIDKYDEIAALIASFLGIWKPEIISQIDYNHNKIYSLLDHFLIHRNNKRILSCPLFETEQIAFSIFQSFETSGSSLYKAAPLRLLKHFIKYQRSNSEKAYDIFSMISTELVSLSTNHIADFTDSIGNQKNNYARLWNRFWSCVTIERAPWHKSLPPSYIKQQYFKRDDSFCFSFCPMKMKQNKNFCDHMDASFLREGGNYKTAKDLYEKYKEELKKQYEEKAPVELLEIVEEENHTNDEINFDFESIGSSNNNNNIKQNIVQQQRCIVELPCEIIHVNRKRKATFSLLSDMIIITKEKNKKTFIVLLKEISMILFRTHLNHPTAIEFFLSNGFSYLINFFEVKSIPIIRSFSYLNQSRIHFTQNTDNFGLFFKNLPYTQDWINRKISNFEYLMKLNVFSGRTFNDPSQYPIMPWIIKDYESKVLDLTNPETFRDLSKPVGALNEGRLFDLKAKMGSLSEIGIKPYLYSSGAINPLSTYLFMLRVEPFTTLHIDLQSGRFDHAARLFNSIPIAFKLAMRNPNDYREIIPEFFYLTEFLENKNHFDIGTFNGKDINSVELPNWASNPFEFVYLHRKALESDYVSDNLNKWIDLIWGEKQRGQKAVNADNTYMPYMYDDIWDDENNLQDLAQRAQIESVLTHVGQIPHQLFQKPHPQRNPVQLNNMLSNLLESPTKYELNFKIIISSIFINQLSSKIKIYSIDNYGNSSTTVCSIESIKKSLIKLKTKGNKGRSNLAFSNRSMSDYMLNLTPNKRVERACSDGVTSPIFQCIPFDEVMSSSVVTSSKKKISKFIQIFNSTIQKYIYSFNNELSTLFIVGSNNNNTEIHQIHFTDEFSNEETLLMSQPDNVVCIATDKEWLATANTDAVVTLYKIEEVKKQIKHKLTFPSYTSSISCISISSEFHSLVFGTRDGCLLFCSLTNGTITKIINLKDKRRPVSLLITPSWGFVVVFETEISDGFLKYFVEVFSINGEIIREKQIESEIVSWSSFRNEKGFDFLICANAKNECYICEAFYLNNLDKPFFISPSKVAALSFLSGESVASITTHKGEFIVVPVDL</sequence>
<proteinExistence type="predicted"/>
<dbReference type="PROSITE" id="PS50197">
    <property type="entry name" value="BEACH"/>
    <property type="match status" value="1"/>
</dbReference>
<dbReference type="InterPro" id="IPR016024">
    <property type="entry name" value="ARM-type_fold"/>
</dbReference>
<protein>
    <recommendedName>
        <fullName evidence="3">BEACH domain-containing protein</fullName>
    </recommendedName>
</protein>
<evidence type="ECO:0000256" key="2">
    <source>
        <dbReference type="SAM" id="MobiDB-lite"/>
    </source>
</evidence>
<organism evidence="4 5">
    <name type="scientific">Tritrichomonas musculus</name>
    <dbReference type="NCBI Taxonomy" id="1915356"/>
    <lineage>
        <taxon>Eukaryota</taxon>
        <taxon>Metamonada</taxon>
        <taxon>Parabasalia</taxon>
        <taxon>Tritrichomonadida</taxon>
        <taxon>Tritrichomonadidae</taxon>
        <taxon>Tritrichomonas</taxon>
    </lineage>
</organism>
<evidence type="ECO:0000256" key="1">
    <source>
        <dbReference type="ARBA" id="ARBA00022574"/>
    </source>
</evidence>
<evidence type="ECO:0000313" key="4">
    <source>
        <dbReference type="EMBL" id="KAK8885462.1"/>
    </source>
</evidence>
<dbReference type="PANTHER" id="PTHR13743:SF161">
    <property type="entry name" value="BEIGE_BEACH DOMAIN CONTAINING PROTEIN"/>
    <property type="match status" value="1"/>
</dbReference>
<dbReference type="PANTHER" id="PTHR13743">
    <property type="entry name" value="BEIGE/BEACH-RELATED"/>
    <property type="match status" value="1"/>
</dbReference>
<dbReference type="InterPro" id="IPR000409">
    <property type="entry name" value="BEACH_dom"/>
</dbReference>